<dbReference type="InterPro" id="IPR000073">
    <property type="entry name" value="AB_hydrolase_1"/>
</dbReference>
<evidence type="ECO:0000259" key="1">
    <source>
        <dbReference type="Pfam" id="PF12146"/>
    </source>
</evidence>
<gene>
    <name evidence="2" type="ORF">P9989_03560</name>
</gene>
<evidence type="ECO:0000313" key="3">
    <source>
        <dbReference type="Proteomes" id="UP001221597"/>
    </source>
</evidence>
<dbReference type="Pfam" id="PF12146">
    <property type="entry name" value="Hydrolase_4"/>
    <property type="match status" value="1"/>
</dbReference>
<keyword evidence="2" id="KW-0378">Hydrolase</keyword>
<dbReference type="Proteomes" id="UP001221597">
    <property type="component" value="Chromosome"/>
</dbReference>
<evidence type="ECO:0000313" key="2">
    <source>
        <dbReference type="EMBL" id="WFT75488.1"/>
    </source>
</evidence>
<dbReference type="EMBL" id="CP121671">
    <property type="protein sequence ID" value="WFT75488.1"/>
    <property type="molecule type" value="Genomic_DNA"/>
</dbReference>
<dbReference type="InterPro" id="IPR051044">
    <property type="entry name" value="MAG_DAG_Lipase"/>
</dbReference>
<dbReference type="SUPFAM" id="SSF53474">
    <property type="entry name" value="alpha/beta-Hydrolases"/>
    <property type="match status" value="1"/>
</dbReference>
<protein>
    <submittedName>
        <fullName evidence="2">Alpha/beta hydrolase</fullName>
    </submittedName>
</protein>
<dbReference type="InterPro" id="IPR029058">
    <property type="entry name" value="AB_hydrolase_fold"/>
</dbReference>
<keyword evidence="3" id="KW-1185">Reference proteome</keyword>
<dbReference type="RefSeq" id="WP_283077454.1">
    <property type="nucleotide sequence ID" value="NZ_CP121671.1"/>
</dbReference>
<dbReference type="PRINTS" id="PR00111">
    <property type="entry name" value="ABHYDROLASE"/>
</dbReference>
<accession>A0ABY8J272</accession>
<reference evidence="2 3" key="1">
    <citation type="submission" date="2023-04" db="EMBL/GenBank/DDBJ databases">
        <title>Genome sequence of Halobacillus naozhouensis KACC 21980.</title>
        <authorList>
            <person name="Kim S."/>
            <person name="Heo J."/>
            <person name="Kwon S.-W."/>
        </authorList>
    </citation>
    <scope>NUCLEOTIDE SEQUENCE [LARGE SCALE GENOMIC DNA]</scope>
    <source>
        <strain evidence="2 3">KCTC 13234</strain>
    </source>
</reference>
<dbReference type="InterPro" id="IPR022742">
    <property type="entry name" value="Hydrolase_4"/>
</dbReference>
<dbReference type="PANTHER" id="PTHR11614">
    <property type="entry name" value="PHOSPHOLIPASE-RELATED"/>
    <property type="match status" value="1"/>
</dbReference>
<dbReference type="Gene3D" id="3.40.50.1820">
    <property type="entry name" value="alpha/beta hydrolase"/>
    <property type="match status" value="1"/>
</dbReference>
<dbReference type="GO" id="GO:0016787">
    <property type="term" value="F:hydrolase activity"/>
    <property type="evidence" value="ECO:0007669"/>
    <property type="project" value="UniProtKB-KW"/>
</dbReference>
<feature type="domain" description="Serine aminopeptidase S33" evidence="1">
    <location>
        <begin position="71"/>
        <end position="298"/>
    </location>
</feature>
<sequence>MNENKDIRNVLERLSSWNQRIDFDHPIEKTEDIQVYLDYYGFDLEKVDFHFGKMEIDEKEIAVQIFNPRRSKATVFLLHGYLEHVGYLGNIIQFLNDHHYRVVSYDLQGHGLSEGEAASIDHFSTYVLTLEKLMKKARDEMSGPFYVIGHSTGGAIAVNYLLKHHDHNFDKAILVAPLVRSNHWCLTKLGFYLSKLFPYIKRIDRRFRENSSNQNYLKFIQKDPLQSETIPIEWLSALINWNKNIQTYRATDMETCVLQGTKDETVAWKYNLRFVMEKFLHLKIVYIEDGKHSLFNESKHIRELVFANIHQFLMD</sequence>
<organism evidence="2 3">
    <name type="scientific">Halobacillus naozhouensis</name>
    <dbReference type="NCBI Taxonomy" id="554880"/>
    <lineage>
        <taxon>Bacteria</taxon>
        <taxon>Bacillati</taxon>
        <taxon>Bacillota</taxon>
        <taxon>Bacilli</taxon>
        <taxon>Bacillales</taxon>
        <taxon>Bacillaceae</taxon>
        <taxon>Halobacillus</taxon>
    </lineage>
</organism>
<proteinExistence type="predicted"/>
<name>A0ABY8J272_9BACI</name>